<evidence type="ECO:0008006" key="4">
    <source>
        <dbReference type="Google" id="ProtNLM"/>
    </source>
</evidence>
<dbReference type="Proteomes" id="UP000287766">
    <property type="component" value="Unassembled WGS sequence"/>
</dbReference>
<comment type="caution">
    <text evidence="2">The sequence shown here is derived from an EMBL/GenBank/DDBJ whole genome shotgun (WGS) entry which is preliminary data.</text>
</comment>
<dbReference type="RefSeq" id="WP_169930197.1">
    <property type="nucleotide sequence ID" value="NZ_PIPR01000001.1"/>
</dbReference>
<evidence type="ECO:0000313" key="3">
    <source>
        <dbReference type="Proteomes" id="UP000287766"/>
    </source>
</evidence>
<evidence type="ECO:0000256" key="1">
    <source>
        <dbReference type="SAM" id="SignalP"/>
    </source>
</evidence>
<organism evidence="2 3">
    <name type="scientific">Pseudidiomarina aestuarii</name>
    <dbReference type="NCBI Taxonomy" id="624146"/>
    <lineage>
        <taxon>Bacteria</taxon>
        <taxon>Pseudomonadati</taxon>
        <taxon>Pseudomonadota</taxon>
        <taxon>Gammaproteobacteria</taxon>
        <taxon>Alteromonadales</taxon>
        <taxon>Idiomarinaceae</taxon>
        <taxon>Pseudidiomarina</taxon>
    </lineage>
</organism>
<evidence type="ECO:0000313" key="2">
    <source>
        <dbReference type="EMBL" id="RUO41461.1"/>
    </source>
</evidence>
<accession>A0A7Z6ZUH2</accession>
<dbReference type="AlphaFoldDB" id="A0A7Z6ZUH2"/>
<gene>
    <name evidence="2" type="ORF">CWE22_04665</name>
</gene>
<dbReference type="PROSITE" id="PS51257">
    <property type="entry name" value="PROKAR_LIPOPROTEIN"/>
    <property type="match status" value="1"/>
</dbReference>
<protein>
    <recommendedName>
        <fullName evidence="4">Type IV pilus biogenesis protein PilP</fullName>
    </recommendedName>
</protein>
<feature type="signal peptide" evidence="1">
    <location>
        <begin position="1"/>
        <end position="26"/>
    </location>
</feature>
<feature type="chain" id="PRO_5031040369" description="Type IV pilus biogenesis protein PilP" evidence="1">
    <location>
        <begin position="27"/>
        <end position="154"/>
    </location>
</feature>
<keyword evidence="3" id="KW-1185">Reference proteome</keyword>
<sequence length="154" mass="17353">MIITGRINAYILLVGIACLWQPTAQAQQIETGTEILKQLRLQELQERSAASRAKQLHYELQVAEAESAIRQLQQPSTAAKQSAATESETTQVALIGWTERQGQLRYLLRVDERIVRVWDGIANSAGLLVKRDDDRLSVSIGKATYQLELLHEHY</sequence>
<keyword evidence="1" id="KW-0732">Signal</keyword>
<proteinExistence type="predicted"/>
<dbReference type="EMBL" id="PIPR01000001">
    <property type="protein sequence ID" value="RUO41461.1"/>
    <property type="molecule type" value="Genomic_DNA"/>
</dbReference>
<name>A0A7Z6ZUH2_9GAMM</name>
<reference evidence="3" key="1">
    <citation type="journal article" date="2018" name="Front. Microbiol.">
        <title>Genome-Based Analysis Reveals the Taxonomy and Diversity of the Family Idiomarinaceae.</title>
        <authorList>
            <person name="Liu Y."/>
            <person name="Lai Q."/>
            <person name="Shao Z."/>
        </authorList>
    </citation>
    <scope>NUCLEOTIDE SEQUENCE [LARGE SCALE GENOMIC DNA]</scope>
    <source>
        <strain evidence="3">KYW314</strain>
    </source>
</reference>